<protein>
    <submittedName>
        <fullName evidence="2">DUF3888 domain-containing protein</fullName>
    </submittedName>
</protein>
<gene>
    <name evidence="2" type="ORF">MJG50_15440</name>
</gene>
<accession>A0AAW5E1F1</accession>
<feature type="chain" id="PRO_5043700340" evidence="1">
    <location>
        <begin position="24"/>
        <end position="229"/>
    </location>
</feature>
<evidence type="ECO:0000256" key="1">
    <source>
        <dbReference type="SAM" id="SignalP"/>
    </source>
</evidence>
<dbReference type="InterPro" id="IPR024984">
    <property type="entry name" value="DUF3888"/>
</dbReference>
<dbReference type="RefSeq" id="WP_240256649.1">
    <property type="nucleotide sequence ID" value="NZ_JAKTTI010000026.1"/>
</dbReference>
<proteinExistence type="predicted"/>
<name>A0AAW5E1F1_9BACI</name>
<reference evidence="2" key="1">
    <citation type="submission" date="2022-02" db="EMBL/GenBank/DDBJ databases">
        <title>Fredinandcohnia quinoae sp. nov. isolated from Chenopodium quinoa seeds.</title>
        <authorList>
            <person name="Saati-Santamaria Z."/>
            <person name="Flores-Felix J.D."/>
            <person name="Igual J.M."/>
            <person name="Velazquez E."/>
            <person name="Garcia-Fraile P."/>
            <person name="Martinez-Molina E."/>
        </authorList>
    </citation>
    <scope>NUCLEOTIDE SEQUENCE</scope>
    <source>
        <strain evidence="2">SECRCQ15</strain>
    </source>
</reference>
<dbReference type="Proteomes" id="UP001431131">
    <property type="component" value="Unassembled WGS sequence"/>
</dbReference>
<comment type="caution">
    <text evidence="2">The sequence shown here is derived from an EMBL/GenBank/DDBJ whole genome shotgun (WGS) entry which is preliminary data.</text>
</comment>
<sequence length="229" mass="26650">MEKIIGSLLIILFIVSFTDNAQANEQQDNSNYFKVDLTGYEVYSFGDFNQIGYKITPLSQLFLGIIQTEQEWIDEPRFYIKGNKGYFHLWKKDGTNVIYTIEKQTSGDLKDVWKIVDVRRKKINRIPVPKKLLKDALIERLVDPIFNAVDSYYGEPKLWFRGDEKVLKIKNYKGGINVTVQVMTFEGAHNPPYGEETITFQISSGGNVKVLKYKHRDIPENEWTKLQLR</sequence>
<organism evidence="2 3">
    <name type="scientific">Fredinandcohnia quinoae</name>
    <dbReference type="NCBI Taxonomy" id="2918902"/>
    <lineage>
        <taxon>Bacteria</taxon>
        <taxon>Bacillati</taxon>
        <taxon>Bacillota</taxon>
        <taxon>Bacilli</taxon>
        <taxon>Bacillales</taxon>
        <taxon>Bacillaceae</taxon>
        <taxon>Fredinandcohnia</taxon>
    </lineage>
</organism>
<dbReference type="Pfam" id="PF13027">
    <property type="entry name" value="DUF3888"/>
    <property type="match status" value="1"/>
</dbReference>
<feature type="signal peptide" evidence="1">
    <location>
        <begin position="1"/>
        <end position="23"/>
    </location>
</feature>
<dbReference type="EMBL" id="JAKTTI010000026">
    <property type="protein sequence ID" value="MCH1626731.1"/>
    <property type="molecule type" value="Genomic_DNA"/>
</dbReference>
<evidence type="ECO:0000313" key="2">
    <source>
        <dbReference type="EMBL" id="MCH1626731.1"/>
    </source>
</evidence>
<evidence type="ECO:0000313" key="3">
    <source>
        <dbReference type="Proteomes" id="UP001431131"/>
    </source>
</evidence>
<keyword evidence="3" id="KW-1185">Reference proteome</keyword>
<dbReference type="AlphaFoldDB" id="A0AAW5E1F1"/>
<keyword evidence="1" id="KW-0732">Signal</keyword>